<dbReference type="STRING" id="4072.A0A2G2Y2A5"/>
<reference evidence="5 6" key="2">
    <citation type="journal article" date="2017" name="Genome Biol.">
        <title>New reference genome sequences of hot pepper reveal the massive evolution of plant disease-resistance genes by retroduplication.</title>
        <authorList>
            <person name="Kim S."/>
            <person name="Park J."/>
            <person name="Yeom S.I."/>
            <person name="Kim Y.M."/>
            <person name="Seo E."/>
            <person name="Kim K.T."/>
            <person name="Kim M.S."/>
            <person name="Lee J.M."/>
            <person name="Cheong K."/>
            <person name="Shin H.S."/>
            <person name="Kim S.B."/>
            <person name="Han K."/>
            <person name="Lee J."/>
            <person name="Park M."/>
            <person name="Lee H.A."/>
            <person name="Lee H.Y."/>
            <person name="Lee Y."/>
            <person name="Oh S."/>
            <person name="Lee J.H."/>
            <person name="Choi E."/>
            <person name="Choi E."/>
            <person name="Lee S.E."/>
            <person name="Jeon J."/>
            <person name="Kim H."/>
            <person name="Choi G."/>
            <person name="Song H."/>
            <person name="Lee J."/>
            <person name="Lee S.C."/>
            <person name="Kwon J.K."/>
            <person name="Lee H.Y."/>
            <person name="Koo N."/>
            <person name="Hong Y."/>
            <person name="Kim R.W."/>
            <person name="Kang W.H."/>
            <person name="Huh J.H."/>
            <person name="Kang B.C."/>
            <person name="Yang T.J."/>
            <person name="Lee Y.H."/>
            <person name="Bennetzen J.L."/>
            <person name="Choi D."/>
        </authorList>
    </citation>
    <scope>NUCLEOTIDE SEQUENCE [LARGE SCALE GENOMIC DNA]</scope>
    <source>
        <strain evidence="6">cv. CM334</strain>
    </source>
</reference>
<dbReference type="InterPro" id="IPR008847">
    <property type="entry name" value="Suf"/>
</dbReference>
<dbReference type="InterPro" id="IPR003107">
    <property type="entry name" value="HAT"/>
</dbReference>
<dbReference type="Gene3D" id="3.40.1170.60">
    <property type="match status" value="1"/>
</dbReference>
<dbReference type="Pfam" id="PF00817">
    <property type="entry name" value="IMS"/>
    <property type="match status" value="1"/>
</dbReference>
<evidence type="ECO:0000313" key="6">
    <source>
        <dbReference type="Proteomes" id="UP000222542"/>
    </source>
</evidence>
<keyword evidence="3" id="KW-0539">Nucleus</keyword>
<dbReference type="Gene3D" id="1.25.40.1040">
    <property type="match status" value="1"/>
</dbReference>
<reference evidence="5 6" key="1">
    <citation type="journal article" date="2014" name="Nat. Genet.">
        <title>Genome sequence of the hot pepper provides insights into the evolution of pungency in Capsicum species.</title>
        <authorList>
            <person name="Kim S."/>
            <person name="Park M."/>
            <person name="Yeom S.I."/>
            <person name="Kim Y.M."/>
            <person name="Lee J.M."/>
            <person name="Lee H.A."/>
            <person name="Seo E."/>
            <person name="Choi J."/>
            <person name="Cheong K."/>
            <person name="Kim K.T."/>
            <person name="Jung K."/>
            <person name="Lee G.W."/>
            <person name="Oh S.K."/>
            <person name="Bae C."/>
            <person name="Kim S.B."/>
            <person name="Lee H.Y."/>
            <person name="Kim S.Y."/>
            <person name="Kim M.S."/>
            <person name="Kang B.C."/>
            <person name="Jo Y.D."/>
            <person name="Yang H.B."/>
            <person name="Jeong H.J."/>
            <person name="Kang W.H."/>
            <person name="Kwon J.K."/>
            <person name="Shin C."/>
            <person name="Lim J.Y."/>
            <person name="Park J.H."/>
            <person name="Huh J.H."/>
            <person name="Kim J.S."/>
            <person name="Kim B.D."/>
            <person name="Cohen O."/>
            <person name="Paran I."/>
            <person name="Suh M.C."/>
            <person name="Lee S.B."/>
            <person name="Kim Y.K."/>
            <person name="Shin Y."/>
            <person name="Noh S.J."/>
            <person name="Park J."/>
            <person name="Seo Y.S."/>
            <person name="Kwon S.Y."/>
            <person name="Kim H.A."/>
            <person name="Park J.M."/>
            <person name="Kim H.J."/>
            <person name="Choi S.B."/>
            <person name="Bosland P.W."/>
            <person name="Reeves G."/>
            <person name="Jo S.H."/>
            <person name="Lee B.W."/>
            <person name="Cho H.T."/>
            <person name="Choi H.S."/>
            <person name="Lee M.S."/>
            <person name="Yu Y."/>
            <person name="Do Choi Y."/>
            <person name="Park B.S."/>
            <person name="van Deynze A."/>
            <person name="Ashrafi H."/>
            <person name="Hill T."/>
            <person name="Kim W.T."/>
            <person name="Pai H.S."/>
            <person name="Ahn H.K."/>
            <person name="Yeam I."/>
            <person name="Giovannoni J.J."/>
            <person name="Rose J.K."/>
            <person name="Sorensen I."/>
            <person name="Lee S.J."/>
            <person name="Kim R.W."/>
            <person name="Choi I.Y."/>
            <person name="Choi B.S."/>
            <person name="Lim J.S."/>
            <person name="Lee Y.H."/>
            <person name="Choi D."/>
        </authorList>
    </citation>
    <scope>NUCLEOTIDE SEQUENCE [LARGE SCALE GENOMIC DNA]</scope>
    <source>
        <strain evidence="6">cv. CM334</strain>
    </source>
</reference>
<dbReference type="PANTHER" id="PTHR45990:SF1">
    <property type="entry name" value="DNA REPAIR PROTEIN REV1"/>
    <property type="match status" value="1"/>
</dbReference>
<dbReference type="Gene3D" id="3.30.70.270">
    <property type="match status" value="1"/>
</dbReference>
<dbReference type="SUPFAM" id="SSF56672">
    <property type="entry name" value="DNA/RNA polymerases"/>
    <property type="match status" value="1"/>
</dbReference>
<dbReference type="GO" id="GO:0070987">
    <property type="term" value="P:error-free translesion synthesis"/>
    <property type="evidence" value="ECO:0000318"/>
    <property type="project" value="GO_Central"/>
</dbReference>
<protein>
    <submittedName>
        <fullName evidence="5">Cleavage stimulation factor subunit 77</fullName>
    </submittedName>
</protein>
<keyword evidence="6" id="KW-1185">Reference proteome</keyword>
<dbReference type="SMART" id="SM00386">
    <property type="entry name" value="HAT"/>
    <property type="match status" value="4"/>
</dbReference>
<proteinExistence type="predicted"/>
<dbReference type="GO" id="GO:0042276">
    <property type="term" value="P:error-prone translesion synthesis"/>
    <property type="evidence" value="ECO:0000318"/>
    <property type="project" value="GO_Central"/>
</dbReference>
<organism evidence="5 6">
    <name type="scientific">Capsicum annuum</name>
    <name type="common">Capsicum pepper</name>
    <dbReference type="NCBI Taxonomy" id="4072"/>
    <lineage>
        <taxon>Eukaryota</taxon>
        <taxon>Viridiplantae</taxon>
        <taxon>Streptophyta</taxon>
        <taxon>Embryophyta</taxon>
        <taxon>Tracheophyta</taxon>
        <taxon>Spermatophyta</taxon>
        <taxon>Magnoliopsida</taxon>
        <taxon>eudicotyledons</taxon>
        <taxon>Gunneridae</taxon>
        <taxon>Pentapetalae</taxon>
        <taxon>asterids</taxon>
        <taxon>lamiids</taxon>
        <taxon>Solanales</taxon>
        <taxon>Solanaceae</taxon>
        <taxon>Solanoideae</taxon>
        <taxon>Capsiceae</taxon>
        <taxon>Capsicum</taxon>
    </lineage>
</organism>
<dbReference type="EMBL" id="AYRZ02000021">
    <property type="protein sequence ID" value="PHT63896.1"/>
    <property type="molecule type" value="Genomic_DNA"/>
</dbReference>
<comment type="subcellular location">
    <subcellularLocation>
        <location evidence="1">Nucleus</location>
    </subcellularLocation>
</comment>
<keyword evidence="2" id="KW-0677">Repeat</keyword>
<evidence type="ECO:0000259" key="4">
    <source>
        <dbReference type="PROSITE" id="PS50173"/>
    </source>
</evidence>
<gene>
    <name evidence="5" type="ORF">T459_32194</name>
</gene>
<dbReference type="GO" id="GO:0006281">
    <property type="term" value="P:DNA repair"/>
    <property type="evidence" value="ECO:0007669"/>
    <property type="project" value="InterPro"/>
</dbReference>
<dbReference type="GO" id="GO:0006396">
    <property type="term" value="P:RNA processing"/>
    <property type="evidence" value="ECO:0007669"/>
    <property type="project" value="InterPro"/>
</dbReference>
<feature type="domain" description="UmuC" evidence="4">
    <location>
        <begin position="52"/>
        <end position="233"/>
    </location>
</feature>
<dbReference type="InterPro" id="IPR001126">
    <property type="entry name" value="UmuC"/>
</dbReference>
<name>A0A2G2Y2A5_CAPAN</name>
<dbReference type="Proteomes" id="UP000222542">
    <property type="component" value="Unassembled WGS sequence"/>
</dbReference>
<accession>A0A2G2Y2A5</accession>
<dbReference type="PROSITE" id="PS50173">
    <property type="entry name" value="UMUC"/>
    <property type="match status" value="1"/>
</dbReference>
<evidence type="ECO:0000256" key="2">
    <source>
        <dbReference type="ARBA" id="ARBA00022737"/>
    </source>
</evidence>
<dbReference type="SUPFAM" id="SSF48452">
    <property type="entry name" value="TPR-like"/>
    <property type="match status" value="1"/>
</dbReference>
<dbReference type="InterPro" id="IPR043128">
    <property type="entry name" value="Rev_trsase/Diguanyl_cyclase"/>
</dbReference>
<dbReference type="Gramene" id="PHT63896">
    <property type="protein sequence ID" value="PHT63896"/>
    <property type="gene ID" value="T459_32194"/>
</dbReference>
<dbReference type="FunFam" id="3.40.1170.60:FF:000004">
    <property type="entry name" value="DNA repair protein REV1"/>
    <property type="match status" value="1"/>
</dbReference>
<dbReference type="AlphaFoldDB" id="A0A2G2Y2A5"/>
<evidence type="ECO:0000313" key="5">
    <source>
        <dbReference type="EMBL" id="PHT63896.1"/>
    </source>
</evidence>
<sequence>MFFVGFCLQHSRLYFIGTWRNQYCKRSPSSPGVFRCTSFGPSSSATANKTIIIYVDMDCFFVSVVIRNHPELKDKPVAICHSDNPRGTAEISSANYPAKGYGVKAGMFVRDAKSRCLHLVILSYDFEAYEEVADRFYNILHKYCNKVQAVSCDETFLDATDSGVEDSQDFVCVIREEILDATGCTASAGIAGNMLMTRLATRIAKPDGQCYIPSEKKKVFQGEICPSELLGAGLRVAKSCKGLPLVIVLTARDLSSRVLEEQSTKIIESSYNFLEDHLKEHGHASKTCLNDLVNRSLVIVSERREDNGEIIYCTVHDIVREFCLRKLPKEHNCIGRLFGLFLCYLNIEVGWGYFSILSQLKPMTDKYSVEAAEILANEAVRLPISEAVPIYEQLLSTFPTSAKYWKQYVEAHMAVNNDDATKQIFSRCLLNCLQIPLWRCYIRFIRKVNDKRGNEGQEETRKAFDFMLNYVGLCRQLKYEMLHSEIEVSNSAQTTQEESQRMTSVRKTYQRAIVTPTHHVEQLWRDYENFENSISRPLAKGLISEYQPKYNSARAVYRERKKYIDEIDWNMLAIPPSGSSKAIPSEEMQWMAWKKLLAFEK</sequence>
<evidence type="ECO:0000256" key="1">
    <source>
        <dbReference type="ARBA" id="ARBA00004123"/>
    </source>
</evidence>
<dbReference type="GO" id="GO:0017125">
    <property type="term" value="F:deoxycytidyl transferase activity"/>
    <property type="evidence" value="ECO:0000318"/>
    <property type="project" value="GO_Central"/>
</dbReference>
<dbReference type="GO" id="GO:0003887">
    <property type="term" value="F:DNA-directed DNA polymerase activity"/>
    <property type="evidence" value="ECO:0000318"/>
    <property type="project" value="GO_Central"/>
</dbReference>
<comment type="caution">
    <text evidence="5">The sequence shown here is derived from an EMBL/GenBank/DDBJ whole genome shotgun (WGS) entry which is preliminary data.</text>
</comment>
<dbReference type="Pfam" id="PF05843">
    <property type="entry name" value="Suf"/>
    <property type="match status" value="1"/>
</dbReference>
<evidence type="ECO:0000256" key="3">
    <source>
        <dbReference type="ARBA" id="ARBA00023242"/>
    </source>
</evidence>
<dbReference type="GO" id="GO:0005634">
    <property type="term" value="C:nucleus"/>
    <property type="evidence" value="ECO:0007669"/>
    <property type="project" value="UniProtKB-SubCell"/>
</dbReference>
<dbReference type="InterPro" id="IPR043502">
    <property type="entry name" value="DNA/RNA_pol_sf"/>
</dbReference>
<dbReference type="InterPro" id="IPR011990">
    <property type="entry name" value="TPR-like_helical_dom_sf"/>
</dbReference>
<dbReference type="PANTHER" id="PTHR45990">
    <property type="entry name" value="DNA REPAIR PROTEIN REV1"/>
    <property type="match status" value="1"/>
</dbReference>
<dbReference type="FunFam" id="3.30.70.270:FF:000019">
    <property type="entry name" value="DNA repair protein REV1"/>
    <property type="match status" value="1"/>
</dbReference>